<feature type="transmembrane region" description="Helical" evidence="2">
    <location>
        <begin position="162"/>
        <end position="182"/>
    </location>
</feature>
<dbReference type="Pfam" id="PF11374">
    <property type="entry name" value="DUF3176"/>
    <property type="match status" value="1"/>
</dbReference>
<keyword evidence="2" id="KW-0472">Membrane</keyword>
<keyword evidence="4" id="KW-1185">Reference proteome</keyword>
<keyword evidence="2" id="KW-0812">Transmembrane</keyword>
<dbReference type="Proteomes" id="UP001239213">
    <property type="component" value="Unassembled WGS sequence"/>
</dbReference>
<proteinExistence type="predicted"/>
<sequence>MSGQNPPVFQLRNQQDSYQQEHTGSSPEDVIEAPQIQPPGQDSLHQDIPAQPFYHNESDSHQANVLPSPSTMSSDVQPQQKTRDSLPPTRNSETERETIAESVPASLTVQEAVIEDASILRQEQLVCSEQPLCDSAGSKSELHHPMLVIVYAPFWKVWWKEILCLMASIALLIAIIVVLAIYDDQSLPSSRSKITLNTVIALFTTLAKGAFMLPVSTALSQSKFTWFLKSRPLHDFHVFDQASRGWSGSMKMLFRVRFKHTVALGAILMIVSILSSPVTQLAINYRQRDDPAPGESARIFTIDEISLDERRPRWVAREASLKATMPDTASFEVPAPPQKSVCSTGNCDFEPYQSLGVCVDIANITSKLRVEPISNLTSDLIAGGNGRLTLGRKTWNISLSSKYGLLHQSSLVFKGDLLEGSDTFGFSNRTRLLKTRISSYFFIYTSPLRPDKILHLPSQPDGAEDMYYSITDFKYEAVEVMFHLCVQTFETKVHKGVEQTTITNTVSQIDDPSKGIIMGPKCIVSEEGNRMCGLAKETDGLVAQITPPNAGTRRFSASYASMWCMVEGLSWVLQGEAELSLAHLQSDGFFWVGNFALAWLDDVLYTNQTIFNSTQRAIYLGNFLTNMATSISSAPGVVVIEGTPLKEASFVHISWGWISSLAVEITAATVLLTIIIAAQSAAYRKRGPENVYIPADVKDSSLASLVVLSNECREALSDGLQPAAILQKTSKKLQVTLRGNEFELAGDPEGPSSPSGKYSTQEVSAEEHAIPKKHFLGRIFTSMRA</sequence>
<name>A0AAI9YD08_9PEZI</name>
<evidence type="ECO:0000256" key="1">
    <source>
        <dbReference type="SAM" id="MobiDB-lite"/>
    </source>
</evidence>
<dbReference type="InterPro" id="IPR021514">
    <property type="entry name" value="DUF3176"/>
</dbReference>
<accession>A0AAI9YD08</accession>
<evidence type="ECO:0000313" key="4">
    <source>
        <dbReference type="Proteomes" id="UP001239213"/>
    </source>
</evidence>
<evidence type="ECO:0000256" key="2">
    <source>
        <dbReference type="SAM" id="Phobius"/>
    </source>
</evidence>
<dbReference type="PANTHER" id="PTHR35394:SF5">
    <property type="entry name" value="DUF3176 DOMAIN-CONTAINING PROTEIN"/>
    <property type="match status" value="1"/>
</dbReference>
<feature type="region of interest" description="Disordered" evidence="1">
    <location>
        <begin position="1"/>
        <end position="101"/>
    </location>
</feature>
<evidence type="ECO:0000313" key="3">
    <source>
        <dbReference type="EMBL" id="KAK1498358.1"/>
    </source>
</evidence>
<feature type="compositionally biased region" description="Polar residues" evidence="1">
    <location>
        <begin position="61"/>
        <end position="80"/>
    </location>
</feature>
<feature type="region of interest" description="Disordered" evidence="1">
    <location>
        <begin position="743"/>
        <end position="766"/>
    </location>
</feature>
<gene>
    <name evidence="3" type="ORF">CCUS01_12836</name>
</gene>
<feature type="compositionally biased region" description="Polar residues" evidence="1">
    <location>
        <begin position="752"/>
        <end position="763"/>
    </location>
</feature>
<protein>
    <submittedName>
        <fullName evidence="3">Uncharacterized protein</fullName>
    </submittedName>
</protein>
<keyword evidence="2" id="KW-1133">Transmembrane helix</keyword>
<feature type="compositionally biased region" description="Polar residues" evidence="1">
    <location>
        <begin position="1"/>
        <end position="26"/>
    </location>
</feature>
<organism evidence="3 4">
    <name type="scientific">Colletotrichum cuscutae</name>
    <dbReference type="NCBI Taxonomy" id="1209917"/>
    <lineage>
        <taxon>Eukaryota</taxon>
        <taxon>Fungi</taxon>
        <taxon>Dikarya</taxon>
        <taxon>Ascomycota</taxon>
        <taxon>Pezizomycotina</taxon>
        <taxon>Sordariomycetes</taxon>
        <taxon>Hypocreomycetidae</taxon>
        <taxon>Glomerellales</taxon>
        <taxon>Glomerellaceae</taxon>
        <taxon>Colletotrichum</taxon>
        <taxon>Colletotrichum acutatum species complex</taxon>
    </lineage>
</organism>
<dbReference type="EMBL" id="MPDP01000004">
    <property type="protein sequence ID" value="KAK1498358.1"/>
    <property type="molecule type" value="Genomic_DNA"/>
</dbReference>
<feature type="transmembrane region" description="Helical" evidence="2">
    <location>
        <begin position="261"/>
        <end position="283"/>
    </location>
</feature>
<reference evidence="3" key="1">
    <citation type="submission" date="2016-11" db="EMBL/GenBank/DDBJ databases">
        <title>The genome sequence of Colletotrichum cuscutae.</title>
        <authorList>
            <person name="Baroncelli R."/>
        </authorList>
    </citation>
    <scope>NUCLEOTIDE SEQUENCE</scope>
    <source>
        <strain evidence="3">IMI 304802</strain>
    </source>
</reference>
<dbReference type="PANTHER" id="PTHR35394">
    <property type="entry name" value="DUF3176 DOMAIN-CONTAINING PROTEIN"/>
    <property type="match status" value="1"/>
</dbReference>
<feature type="transmembrane region" description="Helical" evidence="2">
    <location>
        <begin position="194"/>
        <end position="219"/>
    </location>
</feature>
<comment type="caution">
    <text evidence="3">The sequence shown here is derived from an EMBL/GenBank/DDBJ whole genome shotgun (WGS) entry which is preliminary data.</text>
</comment>
<dbReference type="AlphaFoldDB" id="A0AAI9YD08"/>
<feature type="transmembrane region" description="Helical" evidence="2">
    <location>
        <begin position="655"/>
        <end position="678"/>
    </location>
</feature>